<dbReference type="InterPro" id="IPR025889">
    <property type="entry name" value="GSP17M-like_dom"/>
</dbReference>
<name>A0ABW0TZV1_9BACL</name>
<dbReference type="Proteomes" id="UP001596071">
    <property type="component" value="Unassembled WGS sequence"/>
</dbReference>
<feature type="domain" description="General stress protein 17M-like" evidence="2">
    <location>
        <begin position="5"/>
        <end position="98"/>
    </location>
</feature>
<evidence type="ECO:0000313" key="4">
    <source>
        <dbReference type="Proteomes" id="UP001596071"/>
    </source>
</evidence>
<dbReference type="Pfam" id="PF11181">
    <property type="entry name" value="YflT"/>
    <property type="match status" value="1"/>
</dbReference>
<comment type="caution">
    <text evidence="3">The sequence shown here is derived from an EMBL/GenBank/DDBJ whole genome shotgun (WGS) entry which is preliminary data.</text>
</comment>
<feature type="region of interest" description="Disordered" evidence="1">
    <location>
        <begin position="113"/>
        <end position="140"/>
    </location>
</feature>
<sequence length="140" mass="16168">MNKTFIGSFPNHERLLSKILELKHEGVEEQDLHIVMKDELAIDELRSNALREGEDSPYNLFNHFMGFHAGEQNVRRLLKDSGFTENEAKHYFDAVQDGALLLYMNGKLKKEHSDEPIAVERQYEGYKPIPLDETEASPDH</sequence>
<protein>
    <submittedName>
        <fullName evidence="3">General stress protein</fullName>
    </submittedName>
</protein>
<dbReference type="RefSeq" id="WP_381445776.1">
    <property type="nucleotide sequence ID" value="NZ_JBHSNP010000027.1"/>
</dbReference>
<reference evidence="4" key="1">
    <citation type="journal article" date="2019" name="Int. J. Syst. Evol. Microbiol.">
        <title>The Global Catalogue of Microorganisms (GCM) 10K type strain sequencing project: providing services to taxonomists for standard genome sequencing and annotation.</title>
        <authorList>
            <consortium name="The Broad Institute Genomics Platform"/>
            <consortium name="The Broad Institute Genome Sequencing Center for Infectious Disease"/>
            <person name="Wu L."/>
            <person name="Ma J."/>
        </authorList>
    </citation>
    <scope>NUCLEOTIDE SEQUENCE [LARGE SCALE GENOMIC DNA]</scope>
    <source>
        <strain evidence="4">KACC 11299</strain>
    </source>
</reference>
<evidence type="ECO:0000313" key="3">
    <source>
        <dbReference type="EMBL" id="MFC5604232.1"/>
    </source>
</evidence>
<evidence type="ECO:0000259" key="2">
    <source>
        <dbReference type="Pfam" id="PF11181"/>
    </source>
</evidence>
<keyword evidence="4" id="KW-1185">Reference proteome</keyword>
<accession>A0ABW0TZV1</accession>
<evidence type="ECO:0000256" key="1">
    <source>
        <dbReference type="SAM" id="MobiDB-lite"/>
    </source>
</evidence>
<dbReference type="EMBL" id="JBHSNP010000027">
    <property type="protein sequence ID" value="MFC5604232.1"/>
    <property type="molecule type" value="Genomic_DNA"/>
</dbReference>
<gene>
    <name evidence="3" type="ORF">ACFPTP_13465</name>
</gene>
<organism evidence="3 4">
    <name type="scientific">Sporosarcina koreensis</name>
    <dbReference type="NCBI Taxonomy" id="334735"/>
    <lineage>
        <taxon>Bacteria</taxon>
        <taxon>Bacillati</taxon>
        <taxon>Bacillota</taxon>
        <taxon>Bacilli</taxon>
        <taxon>Bacillales</taxon>
        <taxon>Caryophanaceae</taxon>
        <taxon>Sporosarcina</taxon>
    </lineage>
</organism>
<proteinExistence type="predicted"/>